<feature type="region of interest" description="Disordered" evidence="1">
    <location>
        <begin position="215"/>
        <end position="243"/>
    </location>
</feature>
<dbReference type="EMBL" id="BARW01000480">
    <property type="protein sequence ID" value="GAI65115.1"/>
    <property type="molecule type" value="Genomic_DNA"/>
</dbReference>
<proteinExistence type="predicted"/>
<feature type="non-terminal residue" evidence="3">
    <location>
        <position position="1"/>
    </location>
</feature>
<dbReference type="AlphaFoldDB" id="X1RPL7"/>
<sequence>PVRCAVCGTPCRSPWCPNCGWRTPKKILDFFEDFLAANDTPWVAFTLTADREKYLNGMDCYERWRTERAVGEFIRRARKAGIILESDVGRYFGYLEWQDGEWPHYHICAQVTKAFYATLTDVYQKRRGRGIIEVNNTVIGPLWRHGFTRTTYEADPVRLALYAAKYAAKQGKEKQAGLPDWYEEWREKTGHSRMTKWSFSQGFWSTLDLERIGGDDDVEQSDSREDPKMSHKPLRKERRKPVRRGARSTLAIVQGCGKETCNLFVECRCEVVDEGTGEVIKEGRCNELVGRINKPIGYVVERLRFEGIPLWDDGEKGKKCAFSLGDLRKATKIIGDRTGEWFNLAHVLALADGEAFEKGCGEW</sequence>
<feature type="domain" description="Replication-associated protein ORF2/G2P" evidence="2">
    <location>
        <begin position="44"/>
        <end position="170"/>
    </location>
</feature>
<reference evidence="3" key="1">
    <citation type="journal article" date="2014" name="Front. Microbiol.">
        <title>High frequency of phylogenetically diverse reductive dehalogenase-homologous genes in deep subseafloor sedimentary metagenomes.</title>
        <authorList>
            <person name="Kawai M."/>
            <person name="Futagami T."/>
            <person name="Toyoda A."/>
            <person name="Takaki Y."/>
            <person name="Nishi S."/>
            <person name="Hori S."/>
            <person name="Arai W."/>
            <person name="Tsubouchi T."/>
            <person name="Morono Y."/>
            <person name="Uchiyama I."/>
            <person name="Ito T."/>
            <person name="Fujiyama A."/>
            <person name="Inagaki F."/>
            <person name="Takami H."/>
        </authorList>
    </citation>
    <scope>NUCLEOTIDE SEQUENCE</scope>
    <source>
        <strain evidence="3">Expedition CK06-06</strain>
    </source>
</reference>
<organism evidence="3">
    <name type="scientific">marine sediment metagenome</name>
    <dbReference type="NCBI Taxonomy" id="412755"/>
    <lineage>
        <taxon>unclassified sequences</taxon>
        <taxon>metagenomes</taxon>
        <taxon>ecological metagenomes</taxon>
    </lineage>
</organism>
<name>X1RPL7_9ZZZZ</name>
<protein>
    <recommendedName>
        <fullName evidence="2">Replication-associated protein ORF2/G2P domain-containing protein</fullName>
    </recommendedName>
</protein>
<evidence type="ECO:0000259" key="2">
    <source>
        <dbReference type="Pfam" id="PF23343"/>
    </source>
</evidence>
<evidence type="ECO:0000256" key="1">
    <source>
        <dbReference type="SAM" id="MobiDB-lite"/>
    </source>
</evidence>
<comment type="caution">
    <text evidence="3">The sequence shown here is derived from an EMBL/GenBank/DDBJ whole genome shotgun (WGS) entry which is preliminary data.</text>
</comment>
<dbReference type="Pfam" id="PF23343">
    <property type="entry name" value="REP_ORF2-G2P"/>
    <property type="match status" value="1"/>
</dbReference>
<evidence type="ECO:0000313" key="3">
    <source>
        <dbReference type="EMBL" id="GAI65115.1"/>
    </source>
</evidence>
<accession>X1RPL7</accession>
<feature type="compositionally biased region" description="Basic residues" evidence="1">
    <location>
        <begin position="230"/>
        <end position="243"/>
    </location>
</feature>
<dbReference type="InterPro" id="IPR056906">
    <property type="entry name" value="ORF2/G2P_dom"/>
</dbReference>
<gene>
    <name evidence="3" type="ORF">S12H4_02092</name>
</gene>